<sequence>MIENGNSFPENLIIEILSRLPVGTLLRFKSVCKSWYEIIESSFFISKHLENYYYNNQNWRERLLIHYSILWWSNYKVCELLIDDQTFDVVATSRIKPLFNNADFCGPCDGLYLFWGEFGNGYTYLWNPSLNEYLRLPELISNPNMPSDMAKIMNPVYGFGFDYNSKDYRALLIGYAKTGDGNHNLSHNSHLSVFIYSLNSNSWRYWGDLKNIYHLVENTSYTFVNGCYHWFESGEISHLDYTVIISFDISTESYKEIPLPKFEKDEATYGSQLIVHHDSIAFVAIPIDKTNFSIWSWTNGCWIPKVTIEIGCPVFINFIYWWDDVLALELMCLNWTSGCVIRAPEKYGILISPKNVIVGKYEYIFTKKV</sequence>
<dbReference type="InterPro" id="IPR036047">
    <property type="entry name" value="F-box-like_dom_sf"/>
</dbReference>
<reference evidence="2" key="1">
    <citation type="submission" date="2024-03" db="EMBL/GenBank/DDBJ databases">
        <title>WGS assembly of Saponaria officinalis var. Norfolk2.</title>
        <authorList>
            <person name="Jenkins J."/>
            <person name="Shu S."/>
            <person name="Grimwood J."/>
            <person name="Barry K."/>
            <person name="Goodstein D."/>
            <person name="Schmutz J."/>
            <person name="Leebens-Mack J."/>
            <person name="Osbourn A."/>
        </authorList>
    </citation>
    <scope>NUCLEOTIDE SEQUENCE [LARGE SCALE GENOMIC DNA]</scope>
    <source>
        <strain evidence="2">JIC</strain>
    </source>
</reference>
<dbReference type="PANTHER" id="PTHR31672:SF13">
    <property type="entry name" value="F-BOX PROTEIN CPR30-LIKE"/>
    <property type="match status" value="1"/>
</dbReference>
<name>A0AAW1HJA1_SAPOF</name>
<dbReference type="Gene3D" id="1.20.1280.50">
    <property type="match status" value="1"/>
</dbReference>
<dbReference type="SMART" id="SM00256">
    <property type="entry name" value="FBOX"/>
    <property type="match status" value="1"/>
</dbReference>
<proteinExistence type="predicted"/>
<keyword evidence="3" id="KW-1185">Reference proteome</keyword>
<dbReference type="InterPro" id="IPR006527">
    <property type="entry name" value="F-box-assoc_dom_typ1"/>
</dbReference>
<dbReference type="SUPFAM" id="SSF81383">
    <property type="entry name" value="F-box domain"/>
    <property type="match status" value="1"/>
</dbReference>
<dbReference type="PROSITE" id="PS50181">
    <property type="entry name" value="FBOX"/>
    <property type="match status" value="1"/>
</dbReference>
<dbReference type="Proteomes" id="UP001443914">
    <property type="component" value="Unassembled WGS sequence"/>
</dbReference>
<comment type="caution">
    <text evidence="2">The sequence shown here is derived from an EMBL/GenBank/DDBJ whole genome shotgun (WGS) entry which is preliminary data.</text>
</comment>
<evidence type="ECO:0000313" key="3">
    <source>
        <dbReference type="Proteomes" id="UP001443914"/>
    </source>
</evidence>
<dbReference type="InterPro" id="IPR050796">
    <property type="entry name" value="SCF_F-box_component"/>
</dbReference>
<gene>
    <name evidence="2" type="ORF">RND81_11G038800</name>
</gene>
<protein>
    <recommendedName>
        <fullName evidence="1">F-box domain-containing protein</fullName>
    </recommendedName>
</protein>
<dbReference type="NCBIfam" id="TIGR01640">
    <property type="entry name" value="F_box_assoc_1"/>
    <property type="match status" value="1"/>
</dbReference>
<dbReference type="Pfam" id="PF07734">
    <property type="entry name" value="FBA_1"/>
    <property type="match status" value="1"/>
</dbReference>
<dbReference type="PANTHER" id="PTHR31672">
    <property type="entry name" value="BNACNNG10540D PROTEIN"/>
    <property type="match status" value="1"/>
</dbReference>
<dbReference type="InterPro" id="IPR001810">
    <property type="entry name" value="F-box_dom"/>
</dbReference>
<evidence type="ECO:0000313" key="2">
    <source>
        <dbReference type="EMBL" id="KAK9675889.1"/>
    </source>
</evidence>
<accession>A0AAW1HJA1</accession>
<dbReference type="AlphaFoldDB" id="A0AAW1HJA1"/>
<evidence type="ECO:0000259" key="1">
    <source>
        <dbReference type="PROSITE" id="PS50181"/>
    </source>
</evidence>
<dbReference type="Pfam" id="PF00646">
    <property type="entry name" value="F-box"/>
    <property type="match status" value="1"/>
</dbReference>
<organism evidence="2 3">
    <name type="scientific">Saponaria officinalis</name>
    <name type="common">Common soapwort</name>
    <name type="synonym">Lychnis saponaria</name>
    <dbReference type="NCBI Taxonomy" id="3572"/>
    <lineage>
        <taxon>Eukaryota</taxon>
        <taxon>Viridiplantae</taxon>
        <taxon>Streptophyta</taxon>
        <taxon>Embryophyta</taxon>
        <taxon>Tracheophyta</taxon>
        <taxon>Spermatophyta</taxon>
        <taxon>Magnoliopsida</taxon>
        <taxon>eudicotyledons</taxon>
        <taxon>Gunneridae</taxon>
        <taxon>Pentapetalae</taxon>
        <taxon>Caryophyllales</taxon>
        <taxon>Caryophyllaceae</taxon>
        <taxon>Caryophylleae</taxon>
        <taxon>Saponaria</taxon>
    </lineage>
</organism>
<dbReference type="EMBL" id="JBDFQZ010000011">
    <property type="protein sequence ID" value="KAK9675889.1"/>
    <property type="molecule type" value="Genomic_DNA"/>
</dbReference>
<dbReference type="CDD" id="cd22157">
    <property type="entry name" value="F-box_AtFBW1-like"/>
    <property type="match status" value="1"/>
</dbReference>
<dbReference type="InterPro" id="IPR017451">
    <property type="entry name" value="F-box-assoc_interact_dom"/>
</dbReference>
<feature type="domain" description="F-box" evidence="1">
    <location>
        <begin position="2"/>
        <end position="62"/>
    </location>
</feature>